<feature type="compositionally biased region" description="Gly residues" evidence="1">
    <location>
        <begin position="22"/>
        <end position="36"/>
    </location>
</feature>
<feature type="non-terminal residue" evidence="2">
    <location>
        <position position="118"/>
    </location>
</feature>
<organism evidence="2">
    <name type="scientific">Arion vulgaris</name>
    <dbReference type="NCBI Taxonomy" id="1028688"/>
    <lineage>
        <taxon>Eukaryota</taxon>
        <taxon>Metazoa</taxon>
        <taxon>Spiralia</taxon>
        <taxon>Lophotrochozoa</taxon>
        <taxon>Mollusca</taxon>
        <taxon>Gastropoda</taxon>
        <taxon>Heterobranchia</taxon>
        <taxon>Euthyneura</taxon>
        <taxon>Panpulmonata</taxon>
        <taxon>Eupulmonata</taxon>
        <taxon>Stylommatophora</taxon>
        <taxon>Helicina</taxon>
        <taxon>Arionoidea</taxon>
        <taxon>Arionidae</taxon>
        <taxon>Arion</taxon>
    </lineage>
</organism>
<accession>A0A0B6Y9Q9</accession>
<dbReference type="EMBL" id="HACG01006034">
    <property type="protein sequence ID" value="CEK52899.1"/>
    <property type="molecule type" value="Transcribed_RNA"/>
</dbReference>
<evidence type="ECO:0000256" key="1">
    <source>
        <dbReference type="SAM" id="MobiDB-lite"/>
    </source>
</evidence>
<protein>
    <submittedName>
        <fullName evidence="2">Uncharacterized protein</fullName>
    </submittedName>
</protein>
<sequence>MSGLGVDRSPGIVDCAVAKAAAGGGNSTGDGTGNSTGGDLNRLRMSPNSAQSEANHFLQSRSARGHSPNSSMGDMESACSLQAQPQHRSQNGLQLPHHEPLSLAHQQQQSIKSESPNP</sequence>
<feature type="compositionally biased region" description="Polar residues" evidence="1">
    <location>
        <begin position="104"/>
        <end position="118"/>
    </location>
</feature>
<gene>
    <name evidence="2" type="primary">ORF18390</name>
</gene>
<feature type="compositionally biased region" description="Polar residues" evidence="1">
    <location>
        <begin position="46"/>
        <end position="72"/>
    </location>
</feature>
<reference evidence="2" key="1">
    <citation type="submission" date="2014-12" db="EMBL/GenBank/DDBJ databases">
        <title>Insight into the proteome of Arion vulgaris.</title>
        <authorList>
            <person name="Aradska J."/>
            <person name="Bulat T."/>
            <person name="Smidak R."/>
            <person name="Sarate P."/>
            <person name="Gangsoo J."/>
            <person name="Sialana F."/>
            <person name="Bilban M."/>
            <person name="Lubec G."/>
        </authorList>
    </citation>
    <scope>NUCLEOTIDE SEQUENCE</scope>
    <source>
        <tissue evidence="2">Skin</tissue>
    </source>
</reference>
<dbReference type="AlphaFoldDB" id="A0A0B6Y9Q9"/>
<proteinExistence type="predicted"/>
<feature type="compositionally biased region" description="Polar residues" evidence="1">
    <location>
        <begin position="79"/>
        <end position="93"/>
    </location>
</feature>
<name>A0A0B6Y9Q9_9EUPU</name>
<evidence type="ECO:0000313" key="2">
    <source>
        <dbReference type="EMBL" id="CEK52899.1"/>
    </source>
</evidence>
<feature type="region of interest" description="Disordered" evidence="1">
    <location>
        <begin position="21"/>
        <end position="118"/>
    </location>
</feature>